<organism evidence="2 3">
    <name type="scientific">Tanacetum coccineum</name>
    <dbReference type="NCBI Taxonomy" id="301880"/>
    <lineage>
        <taxon>Eukaryota</taxon>
        <taxon>Viridiplantae</taxon>
        <taxon>Streptophyta</taxon>
        <taxon>Embryophyta</taxon>
        <taxon>Tracheophyta</taxon>
        <taxon>Spermatophyta</taxon>
        <taxon>Magnoliopsida</taxon>
        <taxon>eudicotyledons</taxon>
        <taxon>Gunneridae</taxon>
        <taxon>Pentapetalae</taxon>
        <taxon>asterids</taxon>
        <taxon>campanulids</taxon>
        <taxon>Asterales</taxon>
        <taxon>Asteraceae</taxon>
        <taxon>Asteroideae</taxon>
        <taxon>Anthemideae</taxon>
        <taxon>Anthemidinae</taxon>
        <taxon>Tanacetum</taxon>
    </lineage>
</organism>
<feature type="region of interest" description="Disordered" evidence="1">
    <location>
        <begin position="6"/>
        <end position="29"/>
    </location>
</feature>
<dbReference type="Proteomes" id="UP001151760">
    <property type="component" value="Unassembled WGS sequence"/>
</dbReference>
<evidence type="ECO:0000256" key="1">
    <source>
        <dbReference type="SAM" id="MobiDB-lite"/>
    </source>
</evidence>
<reference evidence="2" key="2">
    <citation type="submission" date="2022-01" db="EMBL/GenBank/DDBJ databases">
        <authorList>
            <person name="Yamashiro T."/>
            <person name="Shiraishi A."/>
            <person name="Satake H."/>
            <person name="Nakayama K."/>
        </authorList>
    </citation>
    <scope>NUCLEOTIDE SEQUENCE</scope>
</reference>
<sequence>MCKAFVAKSRRASPGNGKSGRVLEGSTERFHEEMGEDKRSYDSVNCKWKIGFVLRLVNFVRLIKMSPEDSTKVHTLRESINDEAADSRGCRSIKSVLQHQLARDRAKDERSLFGCIVQKLQFRGRNPPLSIYELKSVNENWEERKRQEPRELERLRIGTTLFHKQNSTICDYFVAIKGEWALNAKRGLVEVPLGGCSLTRVHKSATKMRDANSDLLNTRMNVVKSLQDLDKLDSLEVAQKAKIKWSIKGDENSKYFHGSSPIYYMPMFKVLMQVLKKNGVYSKTFFNRVEDNEKKMSWARWKSVLASKEKGGLGVSSFYALNRALLFKWVWRFRNDNRSLWARVIQAVHGEDGSLSNSPKSSRASIWLDIVRDLTHIKKQGIDLLGLIKKKVGNGEDTLFWEDVWKDNVAFKLLYPRVYELESFKKITVAAKLAHDHLGYSSGVVYFFRFYVGRKSGG</sequence>
<proteinExistence type="predicted"/>
<gene>
    <name evidence="2" type="ORF">Tco_1019734</name>
</gene>
<accession>A0ABQ5FZN6</accession>
<reference evidence="2" key="1">
    <citation type="journal article" date="2022" name="Int. J. Mol. Sci.">
        <title>Draft Genome of Tanacetum Coccineum: Genomic Comparison of Closely Related Tanacetum-Family Plants.</title>
        <authorList>
            <person name="Yamashiro T."/>
            <person name="Shiraishi A."/>
            <person name="Nakayama K."/>
            <person name="Satake H."/>
        </authorList>
    </citation>
    <scope>NUCLEOTIDE SEQUENCE</scope>
</reference>
<evidence type="ECO:0000313" key="3">
    <source>
        <dbReference type="Proteomes" id="UP001151760"/>
    </source>
</evidence>
<dbReference type="EMBL" id="BQNB010017881">
    <property type="protein sequence ID" value="GJT68254.1"/>
    <property type="molecule type" value="Genomic_DNA"/>
</dbReference>
<evidence type="ECO:0008006" key="4">
    <source>
        <dbReference type="Google" id="ProtNLM"/>
    </source>
</evidence>
<protein>
    <recommendedName>
        <fullName evidence="4">RNA-directed DNA polymerase, eukaryota, reverse transcriptase zinc-binding domain protein</fullName>
    </recommendedName>
</protein>
<keyword evidence="3" id="KW-1185">Reference proteome</keyword>
<name>A0ABQ5FZN6_9ASTR</name>
<comment type="caution">
    <text evidence="2">The sequence shown here is derived from an EMBL/GenBank/DDBJ whole genome shotgun (WGS) entry which is preliminary data.</text>
</comment>
<evidence type="ECO:0000313" key="2">
    <source>
        <dbReference type="EMBL" id="GJT68254.1"/>
    </source>
</evidence>